<evidence type="ECO:0000313" key="1">
    <source>
        <dbReference type="Ensembl" id="ENSTGUP00000018662.1"/>
    </source>
</evidence>
<proteinExistence type="predicted"/>
<accession>A0A674G891</accession>
<dbReference type="Proteomes" id="UP000007754">
    <property type="component" value="Chromosome 25"/>
</dbReference>
<dbReference type="InParanoid" id="A0A674G891"/>
<keyword evidence="2" id="KW-1185">Reference proteome</keyword>
<dbReference type="OMA" id="PFRYGYN"/>
<evidence type="ECO:0000313" key="2">
    <source>
        <dbReference type="Proteomes" id="UP000007754"/>
    </source>
</evidence>
<sequence length="276" mass="29097">MIYSSGRESFFNLNSTWYDPSGSWLDTRRTPFRYGYNTCCSSGCHGEGAEGMRGHDYRHYGYRQPRCAERCHGYAASSGSCHGGGGSCVRRPTYSYGGSGGCQGYGRSVCSERCQGSSGSCHGGGGSCVRRPTYSYGGSGGCQGYGRSVCSERCHGPVAQGGKPGCGTATQSIPVQSCPPLVQSCPQPVQSCPQPVQSCPCPCPPPVQSCPPPVQRIPVQSCPPPVQSCPCPCPPPVQSCPCPCPPPIQQGCVPVAKGIPRQQQKQICKVPARKMK</sequence>
<name>A0A674G891_TAEGU</name>
<reference evidence="1" key="2">
    <citation type="submission" date="2025-08" db="UniProtKB">
        <authorList>
            <consortium name="Ensembl"/>
        </authorList>
    </citation>
    <scope>IDENTIFICATION</scope>
</reference>
<reference evidence="1 2" key="1">
    <citation type="journal article" date="2010" name="Nature">
        <title>The genome of a songbird.</title>
        <authorList>
            <person name="Warren W.C."/>
            <person name="Clayton D.F."/>
            <person name="Ellegren H."/>
            <person name="Arnold A.P."/>
            <person name="Hillier L.W."/>
            <person name="Kunstner A."/>
            <person name="Searle S."/>
            <person name="White S."/>
            <person name="Vilella A.J."/>
            <person name="Fairley S."/>
            <person name="Heger A."/>
            <person name="Kong L."/>
            <person name="Ponting C.P."/>
            <person name="Jarvis E.D."/>
            <person name="Mello C.V."/>
            <person name="Minx P."/>
            <person name="Lovell P."/>
            <person name="Velho T.A."/>
            <person name="Ferris M."/>
            <person name="Balakrishnan C.N."/>
            <person name="Sinha S."/>
            <person name="Blatti C."/>
            <person name="London S.E."/>
            <person name="Li Y."/>
            <person name="Lin Y.C."/>
            <person name="George J."/>
            <person name="Sweedler J."/>
            <person name="Southey B."/>
            <person name="Gunaratne P."/>
            <person name="Watson M."/>
            <person name="Nam K."/>
            <person name="Backstrom N."/>
            <person name="Smeds L."/>
            <person name="Nabholz B."/>
            <person name="Itoh Y."/>
            <person name="Whitney O."/>
            <person name="Pfenning A.R."/>
            <person name="Howard J."/>
            <person name="Volker M."/>
            <person name="Skinner B.M."/>
            <person name="Griffin D.K."/>
            <person name="Ye L."/>
            <person name="McLaren W.M."/>
            <person name="Flicek P."/>
            <person name="Quesada V."/>
            <person name="Velasco G."/>
            <person name="Lopez-Otin C."/>
            <person name="Puente X.S."/>
            <person name="Olender T."/>
            <person name="Lancet D."/>
            <person name="Smit A.F."/>
            <person name="Hubley R."/>
            <person name="Konkel M.K."/>
            <person name="Walker J.A."/>
            <person name="Batzer M.A."/>
            <person name="Gu W."/>
            <person name="Pollock D.D."/>
            <person name="Chen L."/>
            <person name="Cheng Z."/>
            <person name="Eichler E.E."/>
            <person name="Stapley J."/>
            <person name="Slate J."/>
            <person name="Ekblom R."/>
            <person name="Birkhead T."/>
            <person name="Burke T."/>
            <person name="Burt D."/>
            <person name="Scharff C."/>
            <person name="Adam I."/>
            <person name="Richard H."/>
            <person name="Sultan M."/>
            <person name="Soldatov A."/>
            <person name="Lehrach H."/>
            <person name="Edwards S.V."/>
            <person name="Yang S.P."/>
            <person name="Li X."/>
            <person name="Graves T."/>
            <person name="Fulton L."/>
            <person name="Nelson J."/>
            <person name="Chinwalla A."/>
            <person name="Hou S."/>
            <person name="Mardis E.R."/>
            <person name="Wilson R.K."/>
        </authorList>
    </citation>
    <scope>NUCLEOTIDE SEQUENCE [LARGE SCALE GENOMIC DNA]</scope>
</reference>
<dbReference type="GeneTree" id="ENSGT00960000189315"/>
<evidence type="ECO:0008006" key="3">
    <source>
        <dbReference type="Google" id="ProtNLM"/>
    </source>
</evidence>
<reference evidence="1" key="3">
    <citation type="submission" date="2025-09" db="UniProtKB">
        <authorList>
            <consortium name="Ensembl"/>
        </authorList>
    </citation>
    <scope>IDENTIFICATION</scope>
</reference>
<dbReference type="AlphaFoldDB" id="A0A674G891"/>
<organism evidence="1 2">
    <name type="scientific">Taeniopygia guttata</name>
    <name type="common">Zebra finch</name>
    <name type="synonym">Poephila guttata</name>
    <dbReference type="NCBI Taxonomy" id="59729"/>
    <lineage>
        <taxon>Eukaryota</taxon>
        <taxon>Metazoa</taxon>
        <taxon>Chordata</taxon>
        <taxon>Craniata</taxon>
        <taxon>Vertebrata</taxon>
        <taxon>Euteleostomi</taxon>
        <taxon>Archelosauria</taxon>
        <taxon>Archosauria</taxon>
        <taxon>Dinosauria</taxon>
        <taxon>Saurischia</taxon>
        <taxon>Theropoda</taxon>
        <taxon>Coelurosauria</taxon>
        <taxon>Aves</taxon>
        <taxon>Neognathae</taxon>
        <taxon>Neoaves</taxon>
        <taxon>Telluraves</taxon>
        <taxon>Australaves</taxon>
        <taxon>Passeriformes</taxon>
        <taxon>Passeroidea</taxon>
        <taxon>Estrildidae</taxon>
        <taxon>Estrildinae</taxon>
        <taxon>Taeniopygia</taxon>
    </lineage>
</organism>
<protein>
    <recommendedName>
        <fullName evidence="3">Epidermal differentiation protein</fullName>
    </recommendedName>
</protein>
<dbReference type="Ensembl" id="ENSTGUT00000034193.1">
    <property type="protein sequence ID" value="ENSTGUP00000018662.1"/>
    <property type="gene ID" value="ENSTGUG00000026469.1"/>
</dbReference>